<protein>
    <submittedName>
        <fullName evidence="2">Uncharacterized protein</fullName>
    </submittedName>
</protein>
<sequence>MFIVLRADHLGTKDDFFGLRELKERSAKGAENKKTCGHRIFGFIKSENPSVSTYRSEFSRFFSSYDGPTSSLVPTSPGNRRCSVKAPSSSLRTKC</sequence>
<reference evidence="2 3" key="1">
    <citation type="journal article" date="2015" name="Genome Biol.">
        <title>Comparative genomics of Steinernema reveals deeply conserved gene regulatory networks.</title>
        <authorList>
            <person name="Dillman A.R."/>
            <person name="Macchietto M."/>
            <person name="Porter C.F."/>
            <person name="Rogers A."/>
            <person name="Williams B."/>
            <person name="Antoshechkin I."/>
            <person name="Lee M.M."/>
            <person name="Goodwin Z."/>
            <person name="Lu X."/>
            <person name="Lewis E.E."/>
            <person name="Goodrich-Blair H."/>
            <person name="Stock S.P."/>
            <person name="Adams B.J."/>
            <person name="Sternberg P.W."/>
            <person name="Mortazavi A."/>
        </authorList>
    </citation>
    <scope>NUCLEOTIDE SEQUENCE [LARGE SCALE GENOMIC DNA]</scope>
    <source>
        <strain evidence="2 3">ALL</strain>
    </source>
</reference>
<accession>A0A4U5PIU4</accession>
<keyword evidence="3" id="KW-1185">Reference proteome</keyword>
<organism evidence="2 3">
    <name type="scientific">Steinernema carpocapsae</name>
    <name type="common">Entomopathogenic nematode</name>
    <dbReference type="NCBI Taxonomy" id="34508"/>
    <lineage>
        <taxon>Eukaryota</taxon>
        <taxon>Metazoa</taxon>
        <taxon>Ecdysozoa</taxon>
        <taxon>Nematoda</taxon>
        <taxon>Chromadorea</taxon>
        <taxon>Rhabditida</taxon>
        <taxon>Tylenchina</taxon>
        <taxon>Panagrolaimomorpha</taxon>
        <taxon>Strongyloidoidea</taxon>
        <taxon>Steinernematidae</taxon>
        <taxon>Steinernema</taxon>
    </lineage>
</organism>
<dbReference type="Proteomes" id="UP000298663">
    <property type="component" value="Unassembled WGS sequence"/>
</dbReference>
<feature type="region of interest" description="Disordered" evidence="1">
    <location>
        <begin position="68"/>
        <end position="95"/>
    </location>
</feature>
<dbReference type="EMBL" id="AZBU02000002">
    <property type="protein sequence ID" value="TKR96528.1"/>
    <property type="molecule type" value="Genomic_DNA"/>
</dbReference>
<name>A0A4U5PIU4_STECR</name>
<feature type="compositionally biased region" description="Polar residues" evidence="1">
    <location>
        <begin position="68"/>
        <end position="78"/>
    </location>
</feature>
<reference evidence="2 3" key="2">
    <citation type="journal article" date="2019" name="G3 (Bethesda)">
        <title>Hybrid Assembly of the Genome of the Entomopathogenic Nematode Steinernema carpocapsae Identifies the X-Chromosome.</title>
        <authorList>
            <person name="Serra L."/>
            <person name="Macchietto M."/>
            <person name="Macias-Munoz A."/>
            <person name="McGill C.J."/>
            <person name="Rodriguez I.M."/>
            <person name="Rodriguez B."/>
            <person name="Murad R."/>
            <person name="Mortazavi A."/>
        </authorList>
    </citation>
    <scope>NUCLEOTIDE SEQUENCE [LARGE SCALE GENOMIC DNA]</scope>
    <source>
        <strain evidence="2 3">ALL</strain>
    </source>
</reference>
<evidence type="ECO:0000313" key="3">
    <source>
        <dbReference type="Proteomes" id="UP000298663"/>
    </source>
</evidence>
<feature type="compositionally biased region" description="Polar residues" evidence="1">
    <location>
        <begin position="86"/>
        <end position="95"/>
    </location>
</feature>
<dbReference type="AlphaFoldDB" id="A0A4U5PIU4"/>
<proteinExistence type="predicted"/>
<evidence type="ECO:0000313" key="2">
    <source>
        <dbReference type="EMBL" id="TKR96528.1"/>
    </source>
</evidence>
<evidence type="ECO:0000256" key="1">
    <source>
        <dbReference type="SAM" id="MobiDB-lite"/>
    </source>
</evidence>
<gene>
    <name evidence="2" type="ORF">L596_010531</name>
</gene>
<comment type="caution">
    <text evidence="2">The sequence shown here is derived from an EMBL/GenBank/DDBJ whole genome shotgun (WGS) entry which is preliminary data.</text>
</comment>